<gene>
    <name evidence="1" type="ORF">MNV_380003</name>
</gene>
<reference evidence="2" key="1">
    <citation type="submission" date="2017-06" db="EMBL/GenBank/DDBJ databases">
        <authorList>
            <person name="Cremers G."/>
        </authorList>
    </citation>
    <scope>NUCLEOTIDE SEQUENCE [LARGE SCALE GENOMIC DNA]</scope>
</reference>
<dbReference type="Proteomes" id="UP000218615">
    <property type="component" value="Unassembled WGS sequence"/>
</dbReference>
<organism evidence="1 2">
    <name type="scientific">Candidatus Methanoperedens nitratireducens</name>
    <dbReference type="NCBI Taxonomy" id="1392998"/>
    <lineage>
        <taxon>Archaea</taxon>
        <taxon>Methanobacteriati</taxon>
        <taxon>Methanobacteriota</taxon>
        <taxon>Stenosarchaea group</taxon>
        <taxon>Methanomicrobia</taxon>
        <taxon>Methanosarcinales</taxon>
        <taxon>ANME-2 cluster</taxon>
        <taxon>Candidatus Methanoperedentaceae</taxon>
        <taxon>Candidatus Methanoperedens</taxon>
    </lineage>
</organism>
<dbReference type="STRING" id="1392998.ANME2D_02713"/>
<evidence type="ECO:0000313" key="2">
    <source>
        <dbReference type="Proteomes" id="UP000218615"/>
    </source>
</evidence>
<evidence type="ECO:0000313" key="1">
    <source>
        <dbReference type="EMBL" id="SNQ61503.1"/>
    </source>
</evidence>
<sequence length="170" mass="20391">MGMETCKICNGDQDSKHYEGYNICTECADLMEDLMSEYFLRTLKYEGSDTKTGYMKYLESGRQFISDYQRIRKHSKNHIKHMEEHVREEMQKNPEGGKQRYLERLLQTINWLERCPEFYNYYFKKYYVCPGCGASIFDHYNKQDVGDWLMITCSKCDTVIKKYFSPKFVN</sequence>
<name>A0A284VQN1_9EURY</name>
<proteinExistence type="predicted"/>
<protein>
    <submittedName>
        <fullName evidence="1">Uncharacterized protein</fullName>
    </submittedName>
</protein>
<keyword evidence="2" id="KW-1185">Reference proteome</keyword>
<dbReference type="EMBL" id="FZMP01000183">
    <property type="protein sequence ID" value="SNQ61503.1"/>
    <property type="molecule type" value="Genomic_DNA"/>
</dbReference>
<dbReference type="AlphaFoldDB" id="A0A284VQN1"/>
<accession>A0A284VQN1</accession>